<proteinExistence type="predicted"/>
<dbReference type="AlphaFoldDB" id="A0A1V6UM52"/>
<keyword evidence="2" id="KW-1185">Reference proteome</keyword>
<sequence>MRIGIRSRTAVQRSHYEYTLSSKHLSLYGQLGDVAYP</sequence>
<feature type="non-terminal residue" evidence="1">
    <location>
        <position position="37"/>
    </location>
</feature>
<reference evidence="2" key="1">
    <citation type="journal article" date="2017" name="Nat. Microbiol.">
        <title>Global analysis of biosynthetic gene clusters reveals vast potential of secondary metabolite production in Penicillium species.</title>
        <authorList>
            <person name="Nielsen J.C."/>
            <person name="Grijseels S."/>
            <person name="Prigent S."/>
            <person name="Ji B."/>
            <person name="Dainat J."/>
            <person name="Nielsen K.F."/>
            <person name="Frisvad J.C."/>
            <person name="Workman M."/>
            <person name="Nielsen J."/>
        </authorList>
    </citation>
    <scope>NUCLEOTIDE SEQUENCE [LARGE SCALE GENOMIC DNA]</scope>
    <source>
        <strain evidence="2">IBT 13039</strain>
    </source>
</reference>
<comment type="caution">
    <text evidence="1">The sequence shown here is derived from an EMBL/GenBank/DDBJ whole genome shotgun (WGS) entry which is preliminary data.</text>
</comment>
<evidence type="ECO:0000313" key="1">
    <source>
        <dbReference type="EMBL" id="OQE39506.1"/>
    </source>
</evidence>
<dbReference type="Proteomes" id="UP000191691">
    <property type="component" value="Unassembled WGS sequence"/>
</dbReference>
<dbReference type="EMBL" id="MOOB01000766">
    <property type="protein sequence ID" value="OQE39506.1"/>
    <property type="molecule type" value="Genomic_DNA"/>
</dbReference>
<name>A0A1V6UM52_PENNA</name>
<organism evidence="1 2">
    <name type="scientific">Penicillium nalgiovense</name>
    <dbReference type="NCBI Taxonomy" id="60175"/>
    <lineage>
        <taxon>Eukaryota</taxon>
        <taxon>Fungi</taxon>
        <taxon>Dikarya</taxon>
        <taxon>Ascomycota</taxon>
        <taxon>Pezizomycotina</taxon>
        <taxon>Eurotiomycetes</taxon>
        <taxon>Eurotiomycetidae</taxon>
        <taxon>Eurotiales</taxon>
        <taxon>Aspergillaceae</taxon>
        <taxon>Penicillium</taxon>
    </lineage>
</organism>
<accession>A0A1V6UM52</accession>
<gene>
    <name evidence="1" type="ORF">PENNAL_c0766G03017</name>
</gene>
<protein>
    <submittedName>
        <fullName evidence="1">Uncharacterized protein</fullName>
    </submittedName>
</protein>
<evidence type="ECO:0000313" key="2">
    <source>
        <dbReference type="Proteomes" id="UP000191691"/>
    </source>
</evidence>